<evidence type="ECO:0000313" key="3">
    <source>
        <dbReference type="EMBL" id="KAJ3128812.1"/>
    </source>
</evidence>
<accession>A0AAD5T9M3</accession>
<proteinExistence type="predicted"/>
<dbReference type="AlphaFoldDB" id="A0AAD5T9M3"/>
<feature type="compositionally biased region" description="Low complexity" evidence="1">
    <location>
        <begin position="55"/>
        <end position="66"/>
    </location>
</feature>
<feature type="compositionally biased region" description="Low complexity" evidence="1">
    <location>
        <begin position="36"/>
        <end position="48"/>
    </location>
</feature>
<keyword evidence="2" id="KW-1133">Transmembrane helix</keyword>
<reference evidence="3" key="1">
    <citation type="submission" date="2020-05" db="EMBL/GenBank/DDBJ databases">
        <title>Phylogenomic resolution of chytrid fungi.</title>
        <authorList>
            <person name="Stajich J.E."/>
            <person name="Amses K."/>
            <person name="Simmons R."/>
            <person name="Seto K."/>
            <person name="Myers J."/>
            <person name="Bonds A."/>
            <person name="Quandt C.A."/>
            <person name="Barry K."/>
            <person name="Liu P."/>
            <person name="Grigoriev I."/>
            <person name="Longcore J.E."/>
            <person name="James T.Y."/>
        </authorList>
    </citation>
    <scope>NUCLEOTIDE SEQUENCE</scope>
    <source>
        <strain evidence="3">JEL0513</strain>
    </source>
</reference>
<organism evidence="3 4">
    <name type="scientific">Physocladia obscura</name>
    <dbReference type="NCBI Taxonomy" id="109957"/>
    <lineage>
        <taxon>Eukaryota</taxon>
        <taxon>Fungi</taxon>
        <taxon>Fungi incertae sedis</taxon>
        <taxon>Chytridiomycota</taxon>
        <taxon>Chytridiomycota incertae sedis</taxon>
        <taxon>Chytridiomycetes</taxon>
        <taxon>Chytridiales</taxon>
        <taxon>Chytriomycetaceae</taxon>
        <taxon>Physocladia</taxon>
    </lineage>
</organism>
<name>A0AAD5T9M3_9FUNG</name>
<gene>
    <name evidence="3" type="ORF">HK100_008961</name>
</gene>
<feature type="region of interest" description="Disordered" evidence="1">
    <location>
        <begin position="1"/>
        <end position="66"/>
    </location>
</feature>
<keyword evidence="4" id="KW-1185">Reference proteome</keyword>
<evidence type="ECO:0000313" key="4">
    <source>
        <dbReference type="Proteomes" id="UP001211907"/>
    </source>
</evidence>
<feature type="transmembrane region" description="Helical" evidence="2">
    <location>
        <begin position="71"/>
        <end position="92"/>
    </location>
</feature>
<evidence type="ECO:0000256" key="2">
    <source>
        <dbReference type="SAM" id="Phobius"/>
    </source>
</evidence>
<feature type="non-terminal residue" evidence="3">
    <location>
        <position position="1"/>
    </location>
</feature>
<evidence type="ECO:0000256" key="1">
    <source>
        <dbReference type="SAM" id="MobiDB-lite"/>
    </source>
</evidence>
<dbReference type="Proteomes" id="UP001211907">
    <property type="component" value="Unassembled WGS sequence"/>
</dbReference>
<sequence>FLADDEDGDSYSKSGDNNDNEGHSYEHDGDGDILGDRSGNNDNGSENNNNEHGDGNANSDSSDNTENNDNIISAYGIFVILKLFIKLIKYVILDNPMGQSAITCFLVFNQLHLKQEYVPTFWTGKQLYKAIDSLDFLSVVSL</sequence>
<comment type="caution">
    <text evidence="3">The sequence shown here is derived from an EMBL/GenBank/DDBJ whole genome shotgun (WGS) entry which is preliminary data.</text>
</comment>
<protein>
    <submittedName>
        <fullName evidence="3">Uncharacterized protein</fullName>
    </submittedName>
</protein>
<feature type="compositionally biased region" description="Basic and acidic residues" evidence="1">
    <location>
        <begin position="20"/>
        <end position="30"/>
    </location>
</feature>
<dbReference type="EMBL" id="JADGJH010000448">
    <property type="protein sequence ID" value="KAJ3128812.1"/>
    <property type="molecule type" value="Genomic_DNA"/>
</dbReference>
<keyword evidence="2" id="KW-0812">Transmembrane</keyword>
<keyword evidence="2" id="KW-0472">Membrane</keyword>